<name>A0A3E3HW86_9FIRM</name>
<sequence length="297" mass="31285">MKIAVLDIGGTSIKAGIYENGSLRDCREFATDAYLGGESVMRKAIGILKGCCGFERIGISTAGQVDSSAGVIRFANSNIPGYTGTRIRDIMEKEFRVPVAVENDVNAAALGEAAFGAGQSFRDFLMLTYGTGVGGAVVMDGGIYTGGSFSAGEVGGMVVHGGQRDAEADIFSGCYERYASVTALVNAAGKLDASLTDGRHIFARIGEPQIRETVDSWIDEILYGLITLIHIFNPPCVILGGGVMSQTYIIEEIRKKLGKQIMPSFRDVVILPAQLKNTAGLLGAGKCAEGADTLHGK</sequence>
<dbReference type="InterPro" id="IPR000600">
    <property type="entry name" value="ROK"/>
</dbReference>
<dbReference type="EMBL" id="QVLV01000030">
    <property type="protein sequence ID" value="RGE56093.1"/>
    <property type="molecule type" value="Genomic_DNA"/>
</dbReference>
<dbReference type="CDD" id="cd24068">
    <property type="entry name" value="ASKHA_NBD_ROK_FnNanK-like"/>
    <property type="match status" value="1"/>
</dbReference>
<evidence type="ECO:0000313" key="2">
    <source>
        <dbReference type="EMBL" id="RGE56093.1"/>
    </source>
</evidence>
<dbReference type="InterPro" id="IPR043129">
    <property type="entry name" value="ATPase_NBD"/>
</dbReference>
<dbReference type="AlphaFoldDB" id="A0A3E3HW86"/>
<comment type="caution">
    <text evidence="2">The sequence shown here is derived from an EMBL/GenBank/DDBJ whole genome shotgun (WGS) entry which is preliminary data.</text>
</comment>
<reference evidence="2" key="1">
    <citation type="submission" date="2018-08" db="EMBL/GenBank/DDBJ databases">
        <title>A genome reference for cultivated species of the human gut microbiota.</title>
        <authorList>
            <person name="Zou Y."/>
            <person name="Xue W."/>
            <person name="Luo G."/>
        </authorList>
    </citation>
    <scope>NUCLEOTIDE SEQUENCE [LARGE SCALE GENOMIC DNA]</scope>
    <source>
        <strain evidence="2">TF05-5AC</strain>
    </source>
</reference>
<dbReference type="Pfam" id="PF00480">
    <property type="entry name" value="ROK"/>
    <property type="match status" value="1"/>
</dbReference>
<keyword evidence="3" id="KW-1185">Reference proteome</keyword>
<proteinExistence type="inferred from homology"/>
<dbReference type="PANTHER" id="PTHR18964">
    <property type="entry name" value="ROK (REPRESSOR, ORF, KINASE) FAMILY"/>
    <property type="match status" value="1"/>
</dbReference>
<evidence type="ECO:0000256" key="1">
    <source>
        <dbReference type="ARBA" id="ARBA00006479"/>
    </source>
</evidence>
<evidence type="ECO:0000313" key="3">
    <source>
        <dbReference type="Proteomes" id="UP000260812"/>
    </source>
</evidence>
<organism evidence="2 3">
    <name type="scientific">Eisenbergiella massiliensis</name>
    <dbReference type="NCBI Taxonomy" id="1720294"/>
    <lineage>
        <taxon>Bacteria</taxon>
        <taxon>Bacillati</taxon>
        <taxon>Bacillota</taxon>
        <taxon>Clostridia</taxon>
        <taxon>Lachnospirales</taxon>
        <taxon>Lachnospiraceae</taxon>
        <taxon>Eisenbergiella</taxon>
    </lineage>
</organism>
<accession>A0A3E3HW86</accession>
<gene>
    <name evidence="2" type="ORF">DXC51_25990</name>
</gene>
<comment type="similarity">
    <text evidence="1">Belongs to the ROK (NagC/XylR) family.</text>
</comment>
<protein>
    <submittedName>
        <fullName evidence="2">ROK family protein</fullName>
    </submittedName>
</protein>
<dbReference type="Gene3D" id="3.30.420.40">
    <property type="match status" value="2"/>
</dbReference>
<dbReference type="PANTHER" id="PTHR18964:SF165">
    <property type="entry name" value="BETA-GLUCOSIDE KINASE"/>
    <property type="match status" value="1"/>
</dbReference>
<dbReference type="RefSeq" id="WP_035322130.1">
    <property type="nucleotide sequence ID" value="NZ_CANNOQ010000049.1"/>
</dbReference>
<dbReference type="GeneID" id="97990212"/>
<dbReference type="Proteomes" id="UP000260812">
    <property type="component" value="Unassembled WGS sequence"/>
</dbReference>
<dbReference type="SUPFAM" id="SSF53067">
    <property type="entry name" value="Actin-like ATPase domain"/>
    <property type="match status" value="1"/>
</dbReference>